<name>A0ABS6B199_9NOCA</name>
<dbReference type="EMBL" id="JAHKNI010000007">
    <property type="protein sequence ID" value="MBU3064083.1"/>
    <property type="molecule type" value="Genomic_DNA"/>
</dbReference>
<evidence type="ECO:0000313" key="2">
    <source>
        <dbReference type="Proteomes" id="UP000733379"/>
    </source>
</evidence>
<comment type="caution">
    <text evidence="1">The sequence shown here is derived from an EMBL/GenBank/DDBJ whole genome shotgun (WGS) entry which is preliminary data.</text>
</comment>
<accession>A0ABS6B199</accession>
<dbReference type="Proteomes" id="UP000733379">
    <property type="component" value="Unassembled WGS sequence"/>
</dbReference>
<gene>
    <name evidence="1" type="ORF">KO481_21440</name>
</gene>
<protein>
    <submittedName>
        <fullName evidence="1">Uncharacterized protein</fullName>
    </submittedName>
</protein>
<sequence length="108" mass="12102">MLRAKRSAGGGVQAPDGLRAQLIERLEGELARTREACSNDIRQIYDFRPEVKRLEAELEELRAGGPVQVLRTSLPREVMAAWPGVRLFTLRGDGELEPAEYERVGRAE</sequence>
<reference evidence="1 2" key="1">
    <citation type="submission" date="2021-06" db="EMBL/GenBank/DDBJ databases">
        <title>Actinomycetes sequencing.</title>
        <authorList>
            <person name="Shan Q."/>
        </authorList>
    </citation>
    <scope>NUCLEOTIDE SEQUENCE [LARGE SCALE GENOMIC DNA]</scope>
    <source>
        <strain evidence="1 2">NEAU-G5</strain>
    </source>
</reference>
<evidence type="ECO:0000313" key="1">
    <source>
        <dbReference type="EMBL" id="MBU3064083.1"/>
    </source>
</evidence>
<dbReference type="RefSeq" id="WP_215919114.1">
    <property type="nucleotide sequence ID" value="NZ_JAHKNI010000007.1"/>
</dbReference>
<proteinExistence type="predicted"/>
<keyword evidence="2" id="KW-1185">Reference proteome</keyword>
<organism evidence="1 2">
    <name type="scientific">Nocardia albiluteola</name>
    <dbReference type="NCBI Taxonomy" id="2842303"/>
    <lineage>
        <taxon>Bacteria</taxon>
        <taxon>Bacillati</taxon>
        <taxon>Actinomycetota</taxon>
        <taxon>Actinomycetes</taxon>
        <taxon>Mycobacteriales</taxon>
        <taxon>Nocardiaceae</taxon>
        <taxon>Nocardia</taxon>
    </lineage>
</organism>